<dbReference type="CDD" id="cd00188">
    <property type="entry name" value="TOPRIM"/>
    <property type="match status" value="1"/>
</dbReference>
<dbReference type="Pfam" id="PF01751">
    <property type="entry name" value="Toprim"/>
    <property type="match status" value="1"/>
</dbReference>
<proteinExistence type="predicted"/>
<dbReference type="PANTHER" id="PTHR39156:SF2">
    <property type="entry name" value="DNA PRIMASE (BACTERIAL TYPE) AND SMALL PRIMASE-LIKE PROTEINS"/>
    <property type="match status" value="1"/>
</dbReference>
<dbReference type="PANTHER" id="PTHR39156">
    <property type="entry name" value="RIBONUCLEASE M5"/>
    <property type="match status" value="1"/>
</dbReference>
<reference evidence="3" key="2">
    <citation type="submission" date="2011-02" db="EMBL/GenBank/DDBJ databases">
        <title>The complete genome of Syntrophobotulus glycolicus DSM 8271.</title>
        <authorList>
            <person name="Lucas S."/>
            <person name="Copeland A."/>
            <person name="Lapidus A."/>
            <person name="Bruce D."/>
            <person name="Goodwin L."/>
            <person name="Pitluck S."/>
            <person name="Kyrpides N."/>
            <person name="Mavromatis K."/>
            <person name="Pagani I."/>
            <person name="Ivanova N."/>
            <person name="Mikhailova N."/>
            <person name="Chertkov O."/>
            <person name="Held B."/>
            <person name="Detter J.C."/>
            <person name="Tapia R."/>
            <person name="Han C."/>
            <person name="Land M."/>
            <person name="Hauser L."/>
            <person name="Markowitz V."/>
            <person name="Cheng J.-F."/>
            <person name="Hugenholtz P."/>
            <person name="Woyke T."/>
            <person name="Wu D."/>
            <person name="Spring S."/>
            <person name="Schroeder M."/>
            <person name="Brambilla E."/>
            <person name="Klenk H.-P."/>
            <person name="Eisen J.A."/>
        </authorList>
    </citation>
    <scope>NUCLEOTIDE SEQUENCE [LARGE SCALE GENOMIC DNA]</scope>
    <source>
        <strain evidence="3">DSM 8271 / FlGlyR</strain>
    </source>
</reference>
<gene>
    <name evidence="2" type="ordered locus">Sgly_1708</name>
</gene>
<dbReference type="Gene3D" id="3.40.1360.10">
    <property type="match status" value="1"/>
</dbReference>
<dbReference type="PROSITE" id="PS50880">
    <property type="entry name" value="TOPRIM"/>
    <property type="match status" value="1"/>
</dbReference>
<dbReference type="HOGENOM" id="CLU_140818_1_0_9"/>
<reference evidence="2 3" key="1">
    <citation type="journal article" date="2011" name="Stand. Genomic Sci.">
        <title>Complete genome sequence of Syntrophobotulus glycolicus type strain (FlGlyR).</title>
        <authorList>
            <person name="Han C."/>
            <person name="Mwirichia R."/>
            <person name="Chertkov O."/>
            <person name="Held B."/>
            <person name="Lapidus A."/>
            <person name="Nolan M."/>
            <person name="Lucas S."/>
            <person name="Hammon N."/>
            <person name="Deshpande S."/>
            <person name="Cheng J.F."/>
            <person name="Tapia R."/>
            <person name="Goodwin L."/>
            <person name="Pitluck S."/>
            <person name="Huntemann M."/>
            <person name="Liolios K."/>
            <person name="Ivanova N."/>
            <person name="Pagani I."/>
            <person name="Mavromatis K."/>
            <person name="Ovchinikova G."/>
            <person name="Pati A."/>
            <person name="Chen A."/>
            <person name="Palaniappan K."/>
            <person name="Land M."/>
            <person name="Hauser L."/>
            <person name="Brambilla E.M."/>
            <person name="Rohde M."/>
            <person name="Spring S."/>
            <person name="Sikorski J."/>
            <person name="Goker M."/>
            <person name="Woyke T."/>
            <person name="Bristow J."/>
            <person name="Eisen J.A."/>
            <person name="Markowitz V."/>
            <person name="Hugenholtz P."/>
            <person name="Kyrpides N.C."/>
            <person name="Klenk H.P."/>
            <person name="Detter J.C."/>
        </authorList>
    </citation>
    <scope>NUCLEOTIDE SEQUENCE [LARGE SCALE GENOMIC DNA]</scope>
    <source>
        <strain evidence="3">DSM 8271 / FlGlyR</strain>
    </source>
</reference>
<dbReference type="STRING" id="645991.Sgly_1708"/>
<dbReference type="SUPFAM" id="SSF110455">
    <property type="entry name" value="Toprim domain"/>
    <property type="match status" value="1"/>
</dbReference>
<sequence length="112" mass="13080">MSDYPKKAIIVEGKTDKARILKVLDEKIDIICTFGTINMEKLEHLIDLERYQDIYVWADADEAGKELRRKIKIVYPQVRDLYTQKKYREVAATPLDVLAQILDKAHFSVKKI</sequence>
<dbReference type="SMART" id="SM00493">
    <property type="entry name" value="TOPRIM"/>
    <property type="match status" value="1"/>
</dbReference>
<dbReference type="InterPro" id="IPR006171">
    <property type="entry name" value="TOPRIM_dom"/>
</dbReference>
<dbReference type="KEGG" id="sgy:Sgly_1708"/>
<organism evidence="2 3">
    <name type="scientific">Syntrophobotulus glycolicus (strain DSM 8271 / FlGlyR)</name>
    <dbReference type="NCBI Taxonomy" id="645991"/>
    <lineage>
        <taxon>Bacteria</taxon>
        <taxon>Bacillati</taxon>
        <taxon>Bacillota</taxon>
        <taxon>Clostridia</taxon>
        <taxon>Eubacteriales</taxon>
        <taxon>Desulfitobacteriaceae</taxon>
        <taxon>Syntrophobotulus</taxon>
    </lineage>
</organism>
<name>F0SYW8_SYNGF</name>
<feature type="domain" description="Toprim" evidence="1">
    <location>
        <begin position="6"/>
        <end position="94"/>
    </location>
</feature>
<keyword evidence="3" id="KW-1185">Reference proteome</keyword>
<evidence type="ECO:0000313" key="3">
    <source>
        <dbReference type="Proteomes" id="UP000007488"/>
    </source>
</evidence>
<dbReference type="EMBL" id="CP002547">
    <property type="protein sequence ID" value="ADY56005.1"/>
    <property type="molecule type" value="Genomic_DNA"/>
</dbReference>
<dbReference type="GO" id="GO:0006364">
    <property type="term" value="P:rRNA processing"/>
    <property type="evidence" value="ECO:0007669"/>
    <property type="project" value="TreeGrafter"/>
</dbReference>
<dbReference type="AlphaFoldDB" id="F0SYW8"/>
<evidence type="ECO:0000259" key="1">
    <source>
        <dbReference type="PROSITE" id="PS50880"/>
    </source>
</evidence>
<accession>F0SYW8</accession>
<protein>
    <submittedName>
        <fullName evidence="2">TOPRIM domain-containing protein</fullName>
    </submittedName>
</protein>
<dbReference type="Proteomes" id="UP000007488">
    <property type="component" value="Chromosome"/>
</dbReference>
<dbReference type="eggNOG" id="COG1658">
    <property type="taxonomic scope" value="Bacteria"/>
</dbReference>
<dbReference type="GO" id="GO:0043822">
    <property type="term" value="F:ribonuclease M5 activity"/>
    <property type="evidence" value="ECO:0007669"/>
    <property type="project" value="TreeGrafter"/>
</dbReference>
<evidence type="ECO:0000313" key="2">
    <source>
        <dbReference type="EMBL" id="ADY56005.1"/>
    </source>
</evidence>
<dbReference type="RefSeq" id="WP_013624873.1">
    <property type="nucleotide sequence ID" value="NC_015172.1"/>
</dbReference>